<evidence type="ECO:0000313" key="7">
    <source>
        <dbReference type="EMBL" id="EIT85653.1"/>
    </source>
</evidence>
<gene>
    <name evidence="7" type="ORF">A374_07449</name>
</gene>
<dbReference type="InterPro" id="IPR003740">
    <property type="entry name" value="YitT"/>
</dbReference>
<keyword evidence="2" id="KW-1003">Cell membrane</keyword>
<dbReference type="PATRIC" id="fig|1196324.3.peg.1522"/>
<comment type="caution">
    <text evidence="7">The sequence shown here is derived from an EMBL/GenBank/DDBJ whole genome shotgun (WGS) entry which is preliminary data.</text>
</comment>
<dbReference type="OrthoDB" id="2417289at2"/>
<dbReference type="eggNOG" id="COG1284">
    <property type="taxonomic scope" value="Bacteria"/>
</dbReference>
<evidence type="ECO:0000256" key="1">
    <source>
        <dbReference type="ARBA" id="ARBA00004651"/>
    </source>
</evidence>
<dbReference type="STRING" id="1196324.A374_07449"/>
<dbReference type="PANTHER" id="PTHR33545">
    <property type="entry name" value="UPF0750 MEMBRANE PROTEIN YITT-RELATED"/>
    <property type="match status" value="1"/>
</dbReference>
<protein>
    <recommendedName>
        <fullName evidence="9">YitT family protein</fullName>
    </recommendedName>
</protein>
<dbReference type="EMBL" id="AKKV01000024">
    <property type="protein sequence ID" value="EIT85653.1"/>
    <property type="molecule type" value="Genomic_DNA"/>
</dbReference>
<reference evidence="7 8" key="1">
    <citation type="journal article" date="2012" name="J. Bacteriol.">
        <title>Genome of Bacillus macauensis ZFHKF-1, a Long-Chain-Forming Bacterium.</title>
        <authorList>
            <person name="Cai L."/>
            <person name="Zhang T."/>
        </authorList>
    </citation>
    <scope>NUCLEOTIDE SEQUENCE [LARGE SCALE GENOMIC DNA]</scope>
    <source>
        <strain evidence="7 8">ZFHKF-1</strain>
    </source>
</reference>
<dbReference type="Pfam" id="PF02588">
    <property type="entry name" value="YitT_membrane"/>
    <property type="match status" value="1"/>
</dbReference>
<comment type="subcellular location">
    <subcellularLocation>
        <location evidence="1">Cell membrane</location>
        <topology evidence="1">Multi-pass membrane protein</topology>
    </subcellularLocation>
</comment>
<evidence type="ECO:0000256" key="5">
    <source>
        <dbReference type="ARBA" id="ARBA00023136"/>
    </source>
</evidence>
<keyword evidence="3 6" id="KW-0812">Transmembrane</keyword>
<organism evidence="7 8">
    <name type="scientific">Fictibacillus macauensis ZFHKF-1</name>
    <dbReference type="NCBI Taxonomy" id="1196324"/>
    <lineage>
        <taxon>Bacteria</taxon>
        <taxon>Bacillati</taxon>
        <taxon>Bacillota</taxon>
        <taxon>Bacilli</taxon>
        <taxon>Bacillales</taxon>
        <taxon>Fictibacillaceae</taxon>
        <taxon>Fictibacillus</taxon>
    </lineage>
</organism>
<feature type="transmembrane region" description="Helical" evidence="6">
    <location>
        <begin position="37"/>
        <end position="63"/>
    </location>
</feature>
<evidence type="ECO:0000256" key="2">
    <source>
        <dbReference type="ARBA" id="ARBA00022475"/>
    </source>
</evidence>
<feature type="transmembrane region" description="Helical" evidence="6">
    <location>
        <begin position="12"/>
        <end position="31"/>
    </location>
</feature>
<dbReference type="InterPro" id="IPR051461">
    <property type="entry name" value="UPF0750_membrane"/>
</dbReference>
<evidence type="ECO:0000256" key="3">
    <source>
        <dbReference type="ARBA" id="ARBA00022692"/>
    </source>
</evidence>
<evidence type="ECO:0000256" key="4">
    <source>
        <dbReference type="ARBA" id="ARBA00022989"/>
    </source>
</evidence>
<feature type="transmembrane region" description="Helical" evidence="6">
    <location>
        <begin position="75"/>
        <end position="94"/>
    </location>
</feature>
<keyword evidence="8" id="KW-1185">Reference proteome</keyword>
<evidence type="ECO:0008006" key="9">
    <source>
        <dbReference type="Google" id="ProtNLM"/>
    </source>
</evidence>
<dbReference type="GO" id="GO:0005886">
    <property type="term" value="C:plasma membrane"/>
    <property type="evidence" value="ECO:0007669"/>
    <property type="project" value="UniProtKB-SubCell"/>
</dbReference>
<dbReference type="RefSeq" id="WP_007201585.1">
    <property type="nucleotide sequence ID" value="NZ_AKKV01000024.1"/>
</dbReference>
<keyword evidence="4 6" id="KW-1133">Transmembrane helix</keyword>
<dbReference type="PANTHER" id="PTHR33545:SF5">
    <property type="entry name" value="UPF0750 MEMBRANE PROTEIN YITT"/>
    <property type="match status" value="1"/>
</dbReference>
<name>I8UFQ8_9BACL</name>
<dbReference type="Proteomes" id="UP000004080">
    <property type="component" value="Unassembled WGS sequence"/>
</dbReference>
<evidence type="ECO:0000313" key="8">
    <source>
        <dbReference type="Proteomes" id="UP000004080"/>
    </source>
</evidence>
<keyword evidence="5 6" id="KW-0472">Membrane</keyword>
<accession>I8UFQ8</accession>
<evidence type="ECO:0000256" key="6">
    <source>
        <dbReference type="SAM" id="Phobius"/>
    </source>
</evidence>
<dbReference type="AlphaFoldDB" id="I8UFQ8"/>
<proteinExistence type="predicted"/>
<sequence length="99" mass="11012">MKQHMYIKITKELGFILVGSICVAIGSNTLLLPSHLLAGGLMGICMIIYQLTGLSVGVQYFLFNIPLLVLAYIHLGRKFVLYTVIAVICDSFFLTCYSY</sequence>